<dbReference type="Proteomes" id="UP000034727">
    <property type="component" value="Unassembled WGS sequence"/>
</dbReference>
<evidence type="ECO:0000313" key="2">
    <source>
        <dbReference type="Proteomes" id="UP000034727"/>
    </source>
</evidence>
<protein>
    <recommendedName>
        <fullName evidence="3">Integrase catalytic domain-containing protein</fullName>
    </recommendedName>
</protein>
<evidence type="ECO:0000313" key="1">
    <source>
        <dbReference type="EMBL" id="KKU15838.1"/>
    </source>
</evidence>
<evidence type="ECO:0008006" key="3">
    <source>
        <dbReference type="Google" id="ProtNLM"/>
    </source>
</evidence>
<feature type="non-terminal residue" evidence="1">
    <location>
        <position position="1"/>
    </location>
</feature>
<organism evidence="1 2">
    <name type="scientific">Candidatus Jorgensenbacteria bacterium GW2011_GWA2_45_9</name>
    <dbReference type="NCBI Taxonomy" id="1618663"/>
    <lineage>
        <taxon>Bacteria</taxon>
        <taxon>Candidatus Joergenseniibacteriota</taxon>
    </lineage>
</organism>
<comment type="caution">
    <text evidence="1">The sequence shown here is derived from an EMBL/GenBank/DDBJ whole genome shotgun (WGS) entry which is preliminary data.</text>
</comment>
<proteinExistence type="predicted"/>
<dbReference type="EMBL" id="LCLJ01000002">
    <property type="protein sequence ID" value="KKU15838.1"/>
    <property type="molecule type" value="Genomic_DNA"/>
</dbReference>
<accession>A0A0G1QDK6</accession>
<dbReference type="AlphaFoldDB" id="A0A0G1QDK6"/>
<name>A0A0G1QDK6_9BACT</name>
<reference evidence="1 2" key="1">
    <citation type="journal article" date="2015" name="Nature">
        <title>rRNA introns, odd ribosomes, and small enigmatic genomes across a large radiation of phyla.</title>
        <authorList>
            <person name="Brown C.T."/>
            <person name="Hug L.A."/>
            <person name="Thomas B.C."/>
            <person name="Sharon I."/>
            <person name="Castelle C.J."/>
            <person name="Singh A."/>
            <person name="Wilkins M.J."/>
            <person name="Williams K.H."/>
            <person name="Banfield J.F."/>
        </authorList>
    </citation>
    <scope>NUCLEOTIDE SEQUENCE [LARGE SCALE GENOMIC DNA]</scope>
</reference>
<gene>
    <name evidence="1" type="ORF">UX22_C0002G0030</name>
</gene>
<sequence length="91" mass="10931">TIQEEFVDFNSFLLKEPDAFNRKLMDYLIFYNTLRVHHAFRNKLSPVQFMLQWSKANVVKMPTESRIGLHYTPYCLVRNFGIQMIQLNFLL</sequence>